<dbReference type="Gene3D" id="3.30.420.10">
    <property type="entry name" value="Ribonuclease H-like superfamily/Ribonuclease H"/>
    <property type="match status" value="1"/>
</dbReference>
<dbReference type="EnsemblMetazoa" id="CJA28905.1">
    <property type="protein sequence ID" value="CJA28905.1"/>
    <property type="gene ID" value="WBGene00184479"/>
</dbReference>
<proteinExistence type="predicted"/>
<evidence type="ECO:0008006" key="3">
    <source>
        <dbReference type="Google" id="ProtNLM"/>
    </source>
</evidence>
<protein>
    <recommendedName>
        <fullName evidence="3">Tc1-like transposase DDE domain-containing protein</fullName>
    </recommendedName>
</protein>
<dbReference type="PROSITE" id="PS51257">
    <property type="entry name" value="PROKAR_LIPOPROTEIN"/>
    <property type="match status" value="1"/>
</dbReference>
<dbReference type="GO" id="GO:0003676">
    <property type="term" value="F:nucleic acid binding"/>
    <property type="evidence" value="ECO:0007669"/>
    <property type="project" value="InterPro"/>
</dbReference>
<dbReference type="Proteomes" id="UP000005237">
    <property type="component" value="Unassembled WGS sequence"/>
</dbReference>
<accession>A0A8R1EA01</accession>
<reference evidence="2" key="1">
    <citation type="submission" date="2010-08" db="EMBL/GenBank/DDBJ databases">
        <authorList>
            <consortium name="Caenorhabditis japonica Sequencing Consortium"/>
            <person name="Wilson R.K."/>
        </authorList>
    </citation>
    <scope>NUCLEOTIDE SEQUENCE [LARGE SCALE GENOMIC DNA]</scope>
    <source>
        <strain evidence="2">DF5081</strain>
    </source>
</reference>
<organism evidence="1 2">
    <name type="scientific">Caenorhabditis japonica</name>
    <dbReference type="NCBI Taxonomy" id="281687"/>
    <lineage>
        <taxon>Eukaryota</taxon>
        <taxon>Metazoa</taxon>
        <taxon>Ecdysozoa</taxon>
        <taxon>Nematoda</taxon>
        <taxon>Chromadorea</taxon>
        <taxon>Rhabditida</taxon>
        <taxon>Rhabditina</taxon>
        <taxon>Rhabditomorpha</taxon>
        <taxon>Rhabditoidea</taxon>
        <taxon>Rhabditidae</taxon>
        <taxon>Peloderinae</taxon>
        <taxon>Caenorhabditis</taxon>
    </lineage>
</organism>
<evidence type="ECO:0000313" key="1">
    <source>
        <dbReference type="EnsemblMetazoa" id="CJA28905.1"/>
    </source>
</evidence>
<reference evidence="1" key="2">
    <citation type="submission" date="2022-06" db="UniProtKB">
        <authorList>
            <consortium name="EnsemblMetazoa"/>
        </authorList>
    </citation>
    <scope>IDENTIFICATION</scope>
    <source>
        <strain evidence="1">DF5081</strain>
    </source>
</reference>
<keyword evidence="2" id="KW-1185">Reference proteome</keyword>
<name>A0A8R1EA01_CAEJA</name>
<dbReference type="InterPro" id="IPR036397">
    <property type="entry name" value="RNaseH_sf"/>
</dbReference>
<evidence type="ECO:0000313" key="2">
    <source>
        <dbReference type="Proteomes" id="UP000005237"/>
    </source>
</evidence>
<dbReference type="AlphaFoldDB" id="A0A8R1EA01"/>
<sequence length="126" mass="14983">MNVCKHRDDKMPKNVREPREPLTYFGSGSLVSCRWNSSDYQTVLENRLLPYLLRFIRRQFKFQQNNVKIHVSRSTLDWFRSKNIDVLSWPSCSRDLNSMENVWVELDRHGKRHGTMGELKDVIVAE</sequence>